<sequence>MSKKKHPDDLRENKILNQAKREVEGFSEFIYRFERSISILGRSQSTFSNYARHVAVLYFGKNPIELKTTHH</sequence>
<organism evidence="1 2">
    <name type="scientific">Flavobacterium columnare</name>
    <dbReference type="NCBI Taxonomy" id="996"/>
    <lineage>
        <taxon>Bacteria</taxon>
        <taxon>Pseudomonadati</taxon>
        <taxon>Bacteroidota</taxon>
        <taxon>Flavobacteriia</taxon>
        <taxon>Flavobacteriales</taxon>
        <taxon>Flavobacteriaceae</taxon>
        <taxon>Flavobacterium</taxon>
    </lineage>
</organism>
<gene>
    <name evidence="1" type="ORF">UN65_05780</name>
</gene>
<evidence type="ECO:0008006" key="3">
    <source>
        <dbReference type="Google" id="ProtNLM"/>
    </source>
</evidence>
<accession>A0AAI8CF31</accession>
<dbReference type="AlphaFoldDB" id="A0AAI8CF31"/>
<reference evidence="2" key="1">
    <citation type="submission" date="2016-03" db="EMBL/GenBank/DDBJ databases">
        <title>Flavobacterium columnare strain B185, complete genome.</title>
        <authorList>
            <person name="Sundberg L.-R."/>
            <person name="Papponen P."/>
            <person name="Laanto E."/>
        </authorList>
    </citation>
    <scope>NUCLEOTIDE SEQUENCE [LARGE SCALE GENOMIC DNA]</scope>
    <source>
        <strain evidence="2">B185</strain>
    </source>
</reference>
<dbReference type="Proteomes" id="UP000304840">
    <property type="component" value="Chromosome"/>
</dbReference>
<protein>
    <recommendedName>
        <fullName evidence="3">Integrase</fullName>
    </recommendedName>
</protein>
<reference evidence="1 2" key="2">
    <citation type="submission" date="2019-05" db="EMBL/GenBank/DDBJ databases">
        <authorList>
            <person name="Ravantti J.J."/>
        </authorList>
    </citation>
    <scope>NUCLEOTIDE SEQUENCE [LARGE SCALE GENOMIC DNA]</scope>
    <source>
        <strain evidence="1 2">B185</strain>
    </source>
</reference>
<evidence type="ECO:0000313" key="1">
    <source>
        <dbReference type="EMBL" id="AMO19927.1"/>
    </source>
</evidence>
<dbReference type="RefSeq" id="WP_138425152.1">
    <property type="nucleotide sequence ID" value="NZ_CP010992.1"/>
</dbReference>
<dbReference type="EMBL" id="CP010992">
    <property type="protein sequence ID" value="AMO19927.1"/>
    <property type="molecule type" value="Genomic_DNA"/>
</dbReference>
<name>A0AAI8CF31_9FLAO</name>
<proteinExistence type="predicted"/>
<evidence type="ECO:0000313" key="2">
    <source>
        <dbReference type="Proteomes" id="UP000304840"/>
    </source>
</evidence>